<dbReference type="OrthoDB" id="2588098at2759"/>
<organism evidence="1 2">
    <name type="scientific">Fusarium solani</name>
    <name type="common">Filamentous fungus</name>
    <dbReference type="NCBI Taxonomy" id="169388"/>
    <lineage>
        <taxon>Eukaryota</taxon>
        <taxon>Fungi</taxon>
        <taxon>Dikarya</taxon>
        <taxon>Ascomycota</taxon>
        <taxon>Pezizomycotina</taxon>
        <taxon>Sordariomycetes</taxon>
        <taxon>Hypocreomycetidae</taxon>
        <taxon>Hypocreales</taxon>
        <taxon>Nectriaceae</taxon>
        <taxon>Fusarium</taxon>
        <taxon>Fusarium solani species complex</taxon>
    </lineage>
</organism>
<dbReference type="AlphaFoldDB" id="A0A9P9L0H5"/>
<name>A0A9P9L0H5_FUSSL</name>
<reference evidence="1" key="1">
    <citation type="journal article" date="2021" name="Nat. Commun.">
        <title>Genetic determinants of endophytism in the Arabidopsis root mycobiome.</title>
        <authorList>
            <person name="Mesny F."/>
            <person name="Miyauchi S."/>
            <person name="Thiergart T."/>
            <person name="Pickel B."/>
            <person name="Atanasova L."/>
            <person name="Karlsson M."/>
            <person name="Huettel B."/>
            <person name="Barry K.W."/>
            <person name="Haridas S."/>
            <person name="Chen C."/>
            <person name="Bauer D."/>
            <person name="Andreopoulos W."/>
            <person name="Pangilinan J."/>
            <person name="LaButti K."/>
            <person name="Riley R."/>
            <person name="Lipzen A."/>
            <person name="Clum A."/>
            <person name="Drula E."/>
            <person name="Henrissat B."/>
            <person name="Kohler A."/>
            <person name="Grigoriev I.V."/>
            <person name="Martin F.M."/>
            <person name="Hacquard S."/>
        </authorList>
    </citation>
    <scope>NUCLEOTIDE SEQUENCE</scope>
    <source>
        <strain evidence="1">FSSC 5 MPI-SDFR-AT-0091</strain>
    </source>
</reference>
<evidence type="ECO:0000313" key="1">
    <source>
        <dbReference type="EMBL" id="KAH7271730.1"/>
    </source>
</evidence>
<gene>
    <name evidence="1" type="ORF">B0J15DRAFT_509777</name>
</gene>
<accession>A0A9P9L0H5</accession>
<evidence type="ECO:0000313" key="2">
    <source>
        <dbReference type="Proteomes" id="UP000736672"/>
    </source>
</evidence>
<proteinExistence type="predicted"/>
<comment type="caution">
    <text evidence="1">The sequence shown here is derived from an EMBL/GenBank/DDBJ whole genome shotgun (WGS) entry which is preliminary data.</text>
</comment>
<dbReference type="EMBL" id="JAGTJS010000004">
    <property type="protein sequence ID" value="KAH7271730.1"/>
    <property type="molecule type" value="Genomic_DNA"/>
</dbReference>
<protein>
    <submittedName>
        <fullName evidence="1">Uncharacterized protein</fullName>
    </submittedName>
</protein>
<keyword evidence="2" id="KW-1185">Reference proteome</keyword>
<dbReference type="Proteomes" id="UP000736672">
    <property type="component" value="Unassembled WGS sequence"/>
</dbReference>
<sequence>MEQGVIPVNPMRGLLLQRFRPRTCGICHGAFRPSLDKIVVLYCKKYPVGPWKMEVMETDSVPGTKNGSYLYHYRSPCVKVHEHCYECLTPLKSPDKRRKFVGRVVSSLMVGVNDPDARVPSPWGFSPDVLRVVSKKLNLPGLARLPVEILVMIHRHSSDAPLWCLARAVDLMIELSSMPQGIEMDWFRLVDIGSWTRGDEAPRLNQGPKNYTRITLDHHGIRKVEALDDHPEPLSEKRSDTTRFIIAERERIKDLDVDIYFKNGLAWLATETYARFAMWDTPTPPKVLEVLVPPSRCFKLESCAMSRPIKYPSHPKTIDLDSCTGLTFLYSGFSPEAPLAIHAHTRTSPGLLKKPPVDVLAIYVPLPPGERILSMSILCGDYKGTGCFSLMFETKLAGIFHVGLQQRLPSEKHSKSPKALIYDQRTKSHEPRISIYPMGEGTLPHIFYRRSQDWLNRCIGMLWSWAPLENMTRVDVYHSQSGILRGMHIYYENGAQRTVGECCIGFQPYKSWLKPSTLYWSQPGTSSWVHVVFDDVPTGGDSEKEWNRADLVGEVHICSSDYHQYFKVLPAGSWLGNPGQTSSLLYSIHHFLTMGQDWKLINIDKKRQLRHIGQPKLLEILKSTSGEQLVGLLANPSWLRFQIPAEKAIPAKNKNHDSPLVNLPQNVIDLIVALLYECRHDADLICLSVTCSYFFRLIAHLIQAAISEDIGQWAGDRLILISERAVGYPPEIATVLERFQWDSDGSNPLYGMGEQAVAEGHHSTLASLVKEQPFEVWGRALDNVRERLDQKQEVSLPFKRLMKLLMHNPHFPSSHRPAVLRNLTTKQFISDDALARSNFSYSLGEVLLCYITWGEETAQDERVRLPMKGEWAGHRFDITTREKVSGWEDVSQQVIKRMMMATREERKTGRRVDGKIWGI</sequence>